<reference evidence="8" key="1">
    <citation type="journal article" date="2020" name="Nat. Commun.">
        <title>Genome assembly of wild tea tree DASZ reveals pedigree and selection history of tea varieties.</title>
        <authorList>
            <person name="Zhang W."/>
            <person name="Zhang Y."/>
            <person name="Qiu H."/>
            <person name="Guo Y."/>
            <person name="Wan H."/>
            <person name="Zhang X."/>
            <person name="Scossa F."/>
            <person name="Alseekh S."/>
            <person name="Zhang Q."/>
            <person name="Wang P."/>
            <person name="Xu L."/>
            <person name="Schmidt M.H."/>
            <person name="Jia X."/>
            <person name="Li D."/>
            <person name="Zhu A."/>
            <person name="Guo F."/>
            <person name="Chen W."/>
            <person name="Ni D."/>
            <person name="Usadel B."/>
            <person name="Fernie A.R."/>
            <person name="Wen W."/>
        </authorList>
    </citation>
    <scope>NUCLEOTIDE SEQUENCE [LARGE SCALE GENOMIC DNA]</scope>
    <source>
        <strain evidence="8">cv. G240</strain>
    </source>
</reference>
<evidence type="ECO:0000256" key="5">
    <source>
        <dbReference type="ARBA" id="ARBA00046288"/>
    </source>
</evidence>
<proteinExistence type="predicted"/>
<dbReference type="Pfam" id="PF07714">
    <property type="entry name" value="PK_Tyr_Ser-Thr"/>
    <property type="match status" value="1"/>
</dbReference>
<keyword evidence="2" id="KW-0732">Signal</keyword>
<evidence type="ECO:0000256" key="2">
    <source>
        <dbReference type="ARBA" id="ARBA00022729"/>
    </source>
</evidence>
<evidence type="ECO:0000256" key="1">
    <source>
        <dbReference type="ARBA" id="ARBA00022692"/>
    </source>
</evidence>
<dbReference type="GO" id="GO:0004672">
    <property type="term" value="F:protein kinase activity"/>
    <property type="evidence" value="ECO:0007669"/>
    <property type="project" value="InterPro"/>
</dbReference>
<comment type="caution">
    <text evidence="7">The sequence shown here is derived from an EMBL/GenBank/DDBJ whole genome shotgun (WGS) entry which is preliminary data.</text>
</comment>
<keyword evidence="3" id="KW-1133">Transmembrane helix</keyword>
<dbReference type="GO" id="GO:0012505">
    <property type="term" value="C:endomembrane system"/>
    <property type="evidence" value="ECO:0007669"/>
    <property type="project" value="UniProtKB-SubCell"/>
</dbReference>
<name>A0A7J7FTL2_CAMSI</name>
<dbReference type="InterPro" id="IPR011009">
    <property type="entry name" value="Kinase-like_dom_sf"/>
</dbReference>
<dbReference type="Gene3D" id="3.30.200.20">
    <property type="entry name" value="Phosphorylase Kinase, domain 1"/>
    <property type="match status" value="1"/>
</dbReference>
<dbReference type="PANTHER" id="PTHR46084">
    <property type="entry name" value="PROTEIN MALE DISCOVERER 2"/>
    <property type="match status" value="1"/>
</dbReference>
<dbReference type="FunFam" id="3.30.200.20:FF:000489">
    <property type="entry name" value="Inactive receptor-like serine/threonine-protein kinase"/>
    <property type="match status" value="1"/>
</dbReference>
<dbReference type="SUPFAM" id="SSF53474">
    <property type="entry name" value="alpha/beta-Hydrolases"/>
    <property type="match status" value="1"/>
</dbReference>
<sequence>MIGKVYADKWDSGATCQEMTGSGYGAQRVYKHVCAPHTKKRNTLYDYSGYGQSSRKPSEHNTYADIEAVGPTLDLAARLPHLRAVVLHSPILSGLRVMYPVKRTYWFDIYKNIEKIPYVNCPVLIIHGVATSKKDGFSLSSGDFPTLGSEKDNSGKSRLTRSHVDFGGVYTDYEMLKDVLRFSRQELKVACEDFCNIIGSSPDSLVYKGTMKGGPEIAIISLCIKEEHWTGYLELFYQREVADLARLNHENTGKLLGYCTESKPFTRMLVFEYASDGTLYEHLHCKSKACYF</sequence>
<evidence type="ECO:0000256" key="4">
    <source>
        <dbReference type="ARBA" id="ARBA00023136"/>
    </source>
</evidence>
<evidence type="ECO:0000256" key="3">
    <source>
        <dbReference type="ARBA" id="ARBA00022989"/>
    </source>
</evidence>
<keyword evidence="1" id="KW-0812">Transmembrane</keyword>
<reference evidence="7 8" key="2">
    <citation type="submission" date="2020-07" db="EMBL/GenBank/DDBJ databases">
        <title>Genome assembly of wild tea tree DASZ reveals pedigree and selection history of tea varieties.</title>
        <authorList>
            <person name="Zhang W."/>
        </authorList>
    </citation>
    <scope>NUCLEOTIDE SEQUENCE [LARGE SCALE GENOMIC DNA]</scope>
    <source>
        <strain evidence="8">cv. G240</strain>
        <tissue evidence="7">Leaf</tissue>
    </source>
</reference>
<dbReference type="Proteomes" id="UP000593564">
    <property type="component" value="Unassembled WGS sequence"/>
</dbReference>
<dbReference type="InterPro" id="IPR001245">
    <property type="entry name" value="Ser-Thr/Tyr_kinase_cat_dom"/>
</dbReference>
<dbReference type="AlphaFoldDB" id="A0A7J7FTL2"/>
<evidence type="ECO:0000313" key="7">
    <source>
        <dbReference type="EMBL" id="KAF5931351.1"/>
    </source>
</evidence>
<feature type="domain" description="Serine-threonine/tyrosine-protein kinase catalytic" evidence="6">
    <location>
        <begin position="198"/>
        <end position="287"/>
    </location>
</feature>
<gene>
    <name evidence="7" type="ORF">HYC85_032224</name>
</gene>
<keyword evidence="8" id="KW-1185">Reference proteome</keyword>
<comment type="subcellular location">
    <subcellularLocation>
        <location evidence="5">Endomembrane system</location>
        <topology evidence="5">Single-pass type I membrane protein</topology>
    </subcellularLocation>
</comment>
<accession>A0A7J7FTL2</accession>
<organism evidence="7 8">
    <name type="scientific">Camellia sinensis</name>
    <name type="common">Tea plant</name>
    <name type="synonym">Thea sinensis</name>
    <dbReference type="NCBI Taxonomy" id="4442"/>
    <lineage>
        <taxon>Eukaryota</taxon>
        <taxon>Viridiplantae</taxon>
        <taxon>Streptophyta</taxon>
        <taxon>Embryophyta</taxon>
        <taxon>Tracheophyta</taxon>
        <taxon>Spermatophyta</taxon>
        <taxon>Magnoliopsida</taxon>
        <taxon>eudicotyledons</taxon>
        <taxon>Gunneridae</taxon>
        <taxon>Pentapetalae</taxon>
        <taxon>asterids</taxon>
        <taxon>Ericales</taxon>
        <taxon>Theaceae</taxon>
        <taxon>Camellia</taxon>
    </lineage>
</organism>
<keyword evidence="4" id="KW-0472">Membrane</keyword>
<dbReference type="SUPFAM" id="SSF56112">
    <property type="entry name" value="Protein kinase-like (PK-like)"/>
    <property type="match status" value="1"/>
</dbReference>
<dbReference type="InterPro" id="IPR029058">
    <property type="entry name" value="AB_hydrolase_fold"/>
</dbReference>
<evidence type="ECO:0000313" key="8">
    <source>
        <dbReference type="Proteomes" id="UP000593564"/>
    </source>
</evidence>
<protein>
    <recommendedName>
        <fullName evidence="6">Serine-threonine/tyrosine-protein kinase catalytic domain-containing protein</fullName>
    </recommendedName>
</protein>
<dbReference type="EMBL" id="JACBKZ010000015">
    <property type="protein sequence ID" value="KAF5931351.1"/>
    <property type="molecule type" value="Genomic_DNA"/>
</dbReference>
<dbReference type="PANTHER" id="PTHR46084:SF19">
    <property type="entry name" value="PROTEIN KINASE DOMAIN-CONTAINING PROTEIN"/>
    <property type="match status" value="1"/>
</dbReference>
<evidence type="ECO:0000259" key="6">
    <source>
        <dbReference type="Pfam" id="PF07714"/>
    </source>
</evidence>